<protein>
    <submittedName>
        <fullName evidence="4">Uncharacterized protein</fullName>
    </submittedName>
</protein>
<dbReference type="GO" id="GO:0008483">
    <property type="term" value="F:transaminase activity"/>
    <property type="evidence" value="ECO:0007669"/>
    <property type="project" value="UniProtKB-KW"/>
</dbReference>
<evidence type="ECO:0000313" key="4">
    <source>
        <dbReference type="EMBL" id="VAW02986.1"/>
    </source>
</evidence>
<dbReference type="PANTHER" id="PTHR43643:SF3">
    <property type="entry name" value="HISTIDINOL-PHOSPHATE AMINOTRANSFERASE"/>
    <property type="match status" value="1"/>
</dbReference>
<dbReference type="InterPro" id="IPR015424">
    <property type="entry name" value="PyrdxlP-dep_Trfase"/>
</dbReference>
<dbReference type="InterPro" id="IPR050106">
    <property type="entry name" value="HistidinolP_aminotransfase"/>
</dbReference>
<gene>
    <name evidence="4" type="ORF">MNBD_ALPHA06-532</name>
</gene>
<evidence type="ECO:0000256" key="2">
    <source>
        <dbReference type="ARBA" id="ARBA00022679"/>
    </source>
</evidence>
<sequence>MSEQPEPKPGLLDIQAYRGGVADAPGFAAPVKLSSNENCFGAPASAIQALIEQTKRLERYPDGAVMELRQALAQKHGLDVTRIVCGCGSDELLQLLGRSYLSAGDEVLFSAHGFLSYKLIALQNQAVPVMVPEDDLCANVSRMLAAV</sequence>
<feature type="non-terminal residue" evidence="4">
    <location>
        <position position="147"/>
    </location>
</feature>
<keyword evidence="1" id="KW-0032">Aminotransferase</keyword>
<dbReference type="AlphaFoldDB" id="A0A3B0T7Q7"/>
<dbReference type="InterPro" id="IPR015421">
    <property type="entry name" value="PyrdxlP-dep_Trfase_major"/>
</dbReference>
<keyword evidence="3" id="KW-0663">Pyridoxal phosphate</keyword>
<name>A0A3B0T7Q7_9ZZZZ</name>
<dbReference type="Gene3D" id="3.40.640.10">
    <property type="entry name" value="Type I PLP-dependent aspartate aminotransferase-like (Major domain)"/>
    <property type="match status" value="1"/>
</dbReference>
<evidence type="ECO:0000256" key="1">
    <source>
        <dbReference type="ARBA" id="ARBA00022576"/>
    </source>
</evidence>
<dbReference type="EMBL" id="UOEE01000350">
    <property type="protein sequence ID" value="VAW02986.1"/>
    <property type="molecule type" value="Genomic_DNA"/>
</dbReference>
<dbReference type="Gene3D" id="3.90.1150.10">
    <property type="entry name" value="Aspartate Aminotransferase, domain 1"/>
    <property type="match status" value="1"/>
</dbReference>
<proteinExistence type="predicted"/>
<organism evidence="4">
    <name type="scientific">hydrothermal vent metagenome</name>
    <dbReference type="NCBI Taxonomy" id="652676"/>
    <lineage>
        <taxon>unclassified sequences</taxon>
        <taxon>metagenomes</taxon>
        <taxon>ecological metagenomes</taxon>
    </lineage>
</organism>
<dbReference type="SUPFAM" id="SSF53383">
    <property type="entry name" value="PLP-dependent transferases"/>
    <property type="match status" value="1"/>
</dbReference>
<keyword evidence="2" id="KW-0808">Transferase</keyword>
<accession>A0A3B0T7Q7</accession>
<reference evidence="4" key="1">
    <citation type="submission" date="2018-06" db="EMBL/GenBank/DDBJ databases">
        <authorList>
            <person name="Zhirakovskaya E."/>
        </authorList>
    </citation>
    <scope>NUCLEOTIDE SEQUENCE</scope>
</reference>
<dbReference type="PANTHER" id="PTHR43643">
    <property type="entry name" value="HISTIDINOL-PHOSPHATE AMINOTRANSFERASE 2"/>
    <property type="match status" value="1"/>
</dbReference>
<dbReference type="InterPro" id="IPR015422">
    <property type="entry name" value="PyrdxlP-dep_Trfase_small"/>
</dbReference>
<evidence type="ECO:0000256" key="3">
    <source>
        <dbReference type="ARBA" id="ARBA00022898"/>
    </source>
</evidence>